<dbReference type="PANTHER" id="PTHR24412">
    <property type="entry name" value="KELCH PROTEIN"/>
    <property type="match status" value="1"/>
</dbReference>
<dbReference type="PANTHER" id="PTHR24412:SF480">
    <property type="entry name" value="KELCH-LIKE PROTEIN 8"/>
    <property type="match status" value="1"/>
</dbReference>
<evidence type="ECO:0000313" key="5">
    <source>
        <dbReference type="RefSeq" id="XP_006816404.1"/>
    </source>
</evidence>
<accession>A0ABM0M8R3</accession>
<evidence type="ECO:0000256" key="2">
    <source>
        <dbReference type="ARBA" id="ARBA00022737"/>
    </source>
</evidence>
<evidence type="ECO:0000313" key="4">
    <source>
        <dbReference type="Proteomes" id="UP000694865"/>
    </source>
</evidence>
<dbReference type="Pfam" id="PF07707">
    <property type="entry name" value="BACK"/>
    <property type="match status" value="1"/>
</dbReference>
<dbReference type="Pfam" id="PF00651">
    <property type="entry name" value="BTB"/>
    <property type="match status" value="2"/>
</dbReference>
<dbReference type="RefSeq" id="XP_006816404.1">
    <property type="nucleotide sequence ID" value="XM_006816341.1"/>
</dbReference>
<dbReference type="GeneID" id="100367012"/>
<evidence type="ECO:0000256" key="1">
    <source>
        <dbReference type="ARBA" id="ARBA00022441"/>
    </source>
</evidence>
<dbReference type="Proteomes" id="UP000694865">
    <property type="component" value="Unplaced"/>
</dbReference>
<dbReference type="Gene3D" id="3.30.710.10">
    <property type="entry name" value="Potassium Channel Kv1.1, Chain A"/>
    <property type="match status" value="2"/>
</dbReference>
<dbReference type="Gene3D" id="2.120.10.80">
    <property type="entry name" value="Kelch-type beta propeller"/>
    <property type="match status" value="1"/>
</dbReference>
<proteinExistence type="predicted"/>
<keyword evidence="4" id="KW-1185">Reference proteome</keyword>
<protein>
    <submittedName>
        <fullName evidence="5">Kelch repeat and BTB domain-containing protein 2-like</fullName>
    </submittedName>
</protein>
<dbReference type="InterPro" id="IPR006652">
    <property type="entry name" value="Kelch_1"/>
</dbReference>
<dbReference type="SMART" id="SM00612">
    <property type="entry name" value="Kelch"/>
    <property type="match status" value="2"/>
</dbReference>
<dbReference type="InterPro" id="IPR015915">
    <property type="entry name" value="Kelch-typ_b-propeller"/>
</dbReference>
<feature type="domain" description="BTB" evidence="3">
    <location>
        <begin position="31"/>
        <end position="104"/>
    </location>
</feature>
<dbReference type="SMART" id="SM00875">
    <property type="entry name" value="BACK"/>
    <property type="match status" value="1"/>
</dbReference>
<gene>
    <name evidence="5" type="primary">LOC100367012</name>
</gene>
<evidence type="ECO:0000259" key="3">
    <source>
        <dbReference type="PROSITE" id="PS50097"/>
    </source>
</evidence>
<dbReference type="SMART" id="SM00225">
    <property type="entry name" value="BTB"/>
    <property type="match status" value="2"/>
</dbReference>
<name>A0ABM0M8R3_SACKO</name>
<dbReference type="InterPro" id="IPR011705">
    <property type="entry name" value="BACK"/>
</dbReference>
<dbReference type="Pfam" id="PF01344">
    <property type="entry name" value="Kelch_1"/>
    <property type="match status" value="2"/>
</dbReference>
<organism evidence="4 5">
    <name type="scientific">Saccoglossus kowalevskii</name>
    <name type="common">Acorn worm</name>
    <dbReference type="NCBI Taxonomy" id="10224"/>
    <lineage>
        <taxon>Eukaryota</taxon>
        <taxon>Metazoa</taxon>
        <taxon>Hemichordata</taxon>
        <taxon>Enteropneusta</taxon>
        <taxon>Harrimaniidae</taxon>
        <taxon>Saccoglossus</taxon>
    </lineage>
</organism>
<dbReference type="SUPFAM" id="SSF117281">
    <property type="entry name" value="Kelch motif"/>
    <property type="match status" value="1"/>
</dbReference>
<dbReference type="SUPFAM" id="SSF54695">
    <property type="entry name" value="POZ domain"/>
    <property type="match status" value="2"/>
</dbReference>
<keyword evidence="1" id="KW-0880">Kelch repeat</keyword>
<dbReference type="CDD" id="cd18186">
    <property type="entry name" value="BTB_POZ_ZBTB_KLHL-like"/>
    <property type="match status" value="1"/>
</dbReference>
<keyword evidence="2" id="KW-0677">Repeat</keyword>
<feature type="domain" description="BTB" evidence="3">
    <location>
        <begin position="172"/>
        <end position="238"/>
    </location>
</feature>
<reference evidence="5" key="1">
    <citation type="submission" date="2025-08" db="UniProtKB">
        <authorList>
            <consortium name="RefSeq"/>
        </authorList>
    </citation>
    <scope>IDENTIFICATION</scope>
    <source>
        <tissue evidence="5">Testes</tissue>
    </source>
</reference>
<sequence length="752" mass="86090">MEKSEYNDQLVQHASQLLDSLERLRQDQVLTDISICVGNTQIHCHKLILEICGFDFIKLSELGSRCDKKSGLCPQTVIKLNNAEPAVIQEIIQYCYSGNLILTDENVKQMLELATLMDHEFLANECLKFLDSQIEEFQHHQPQPNSFIVCQPMHGINLLTELQCLRSQRRHTNIKLVCSDEVFACHSLVLAACSDYFRAMFSHDFTEKKAKKIDLLEPADIVEDLLTFMYTSMFDVECEDFLDLLESAAYFQVYFPPVTIESIKTIVQPDNCIKIFNVSNVFSTNLRNYTLRFILNSFPKLTNHEDFLTLSLSMMVQILSDDRLNVMAEESVFLAASRWLAHDMESRAAYVDELMECVRFPLLHEKFLRKIMEKEPSVIKSQKCKEMVVQALCTKDGHASTQQAFSEKFHPRNSMNQDVIFVLAQATDEMSPPQCAFIGLRDLAVHDVCTKHNGLPLGLSRFTIICIDTDIFVIGGWDMTSEVCCSTTWKYSITENLWSTCANLQLPRYDIGVCKMDQVVYAIGGQINSPDVCNPVNLVERYEVETDEWSEVAPLPSSLIKPVVTVFKDRIYAMDSASHSKVIRTLCIYYSYTGMWAIVPAGVGLMNMRYIQNLFTVADYILCWGMYDAADYHQTFNAFQNFNAENFPPRRGGMLVRHPPIVSPRIQYPTKFEPVNLVGLALLNDEILVVSDAQARRGRYLLVHRYDPFENQWVEQLEISSRLSRGITSSLQCVAYRGYIASPWYEQKSTYN</sequence>
<dbReference type="InterPro" id="IPR011333">
    <property type="entry name" value="SKP1/BTB/POZ_sf"/>
</dbReference>
<dbReference type="InterPro" id="IPR000210">
    <property type="entry name" value="BTB/POZ_dom"/>
</dbReference>
<dbReference type="Gene3D" id="1.25.40.420">
    <property type="match status" value="1"/>
</dbReference>
<dbReference type="PROSITE" id="PS50097">
    <property type="entry name" value="BTB"/>
    <property type="match status" value="2"/>
</dbReference>